<dbReference type="Pfam" id="PF07679">
    <property type="entry name" value="I-set"/>
    <property type="match status" value="1"/>
</dbReference>
<dbReference type="SUPFAM" id="SSF56112">
    <property type="entry name" value="Protein kinase-like (PK-like)"/>
    <property type="match status" value="2"/>
</dbReference>
<dbReference type="PANTHER" id="PTHR24347">
    <property type="entry name" value="SERINE/THREONINE-PROTEIN KINASE"/>
    <property type="match status" value="1"/>
</dbReference>
<dbReference type="InterPro" id="IPR036116">
    <property type="entry name" value="FN3_sf"/>
</dbReference>
<comment type="similarity">
    <text evidence="1">Belongs to the protein kinase superfamily. CAMK Ser/Thr protein kinase family.</text>
</comment>
<dbReference type="FunFam" id="2.60.40.10:FF:000080">
    <property type="entry name" value="Myosin light chain kinase, smooth muscle"/>
    <property type="match status" value="1"/>
</dbReference>
<dbReference type="Proteomes" id="UP001328107">
    <property type="component" value="Unassembled WGS sequence"/>
</dbReference>
<feature type="compositionally biased region" description="Basic and acidic residues" evidence="4">
    <location>
        <begin position="268"/>
        <end position="294"/>
    </location>
</feature>
<dbReference type="InterPro" id="IPR013783">
    <property type="entry name" value="Ig-like_fold"/>
</dbReference>
<dbReference type="CDD" id="cd00063">
    <property type="entry name" value="FN3"/>
    <property type="match status" value="1"/>
</dbReference>
<protein>
    <recommendedName>
        <fullName evidence="10">Immunoglobulin</fullName>
    </recommendedName>
</protein>
<organism evidence="8 9">
    <name type="scientific">Pristionchus mayeri</name>
    <dbReference type="NCBI Taxonomy" id="1317129"/>
    <lineage>
        <taxon>Eukaryota</taxon>
        <taxon>Metazoa</taxon>
        <taxon>Ecdysozoa</taxon>
        <taxon>Nematoda</taxon>
        <taxon>Chromadorea</taxon>
        <taxon>Rhabditida</taxon>
        <taxon>Rhabditina</taxon>
        <taxon>Diplogasteromorpha</taxon>
        <taxon>Diplogasteroidea</taxon>
        <taxon>Neodiplogasteridae</taxon>
        <taxon>Pristionchus</taxon>
    </lineage>
</organism>
<feature type="region of interest" description="Disordered" evidence="4">
    <location>
        <begin position="612"/>
        <end position="646"/>
    </location>
</feature>
<dbReference type="InterPro" id="IPR003961">
    <property type="entry name" value="FN3_dom"/>
</dbReference>
<feature type="region of interest" description="Disordered" evidence="4">
    <location>
        <begin position="252"/>
        <end position="308"/>
    </location>
</feature>
<feature type="region of interest" description="Disordered" evidence="4">
    <location>
        <begin position="334"/>
        <end position="353"/>
    </location>
</feature>
<sequence>TGTKLRTRMVEPEVGLVPADRGQPKSPSPMLRVADDSLLNTMSFPTPRATSPRGPSRESLVRTFVRHLLKSLAALHSRGIAHLDLRPETILLRDGRLVLADFGQSRKLDERGLITGECQGSPEFVSPEMVRGLPLTLATDLWSLGTLTYVLLTGISPFHGDSDNETLWNVGQANYVLLDEEWVDFSSHAQDFVRDLLQMHPLKRPTSLEALSHPWLKESDDVPLSIDCLREFKYHNSEKWLDRRVFVLQTPSDPKMQPVEGPPSTLAEQKKAEKGERRMSSHMDPPPVREEEKQQPPPPEEGNVKKGEVIRIPLDDFGRLVRLEDLLRIPHDEWGRPKERNAGPPVDFSGNPLPKLNKNLLKNIPPEIIEKMARRVERPPPDRERPMLQPQEKGETPSQTKRFNQILRDARDLQQNELLSQVPVRMIRGERRDIEEEIANRILSDISEENSIAGSLASIDDFDDHRKPLPTLPERSHSPGGRGSPTASSASTTPRGSGASTPTMMMNNHEEKVVEWPSPSPLPTDTGASVETPFAPSDFNRNSDTALPRHLISPPPTVASPQPAIVLRDENGNPKEEYPYNTPVLAAAEADPSIPVGAPLFVQSLHGQDLTIQLGGRTGRTSATLSPRSPRRSRAGTKSPVILSPASEHSMEVVIAMKRGKPNFLPPDGSAPEIDDEDANYKDKETKVKPKAHEPEFKDDSDKREKRKAPADDLERYRPKHFYKEEEYQPAYDIDDSPWDSHYQIGPDTYLMATRGPQFNARVRDYRRTLWGEGAGNVTQGYLGARNADVSVRERRRYTDILREKSSGAAESTVNDHATSIMRNPSATAIERIKVDITKVSPCATRKNEDGSFAPIFSARLRDIPMVKSGPTATFECRVVGQPQPEISWSMHDQPIEQDERHIITYKDGVSRLIITSPSPSDLGLYACEAKNTHGSDKTTARLISGDAPARPGRPDVELSSDTELYMTWEAPEGPTYLEGITYKLEFRLQTNGDPCAPWHTVSDDIDDEAVVLKHLEPLGIYQFRVRAKNAFGYGEPSLNSRIVRTHQRGAPKLQVDVLRQEKRLTVVTLPQGKNGKKLEGISEESEESEAEIEKEKGWQAAGEISLKTEDPRERFQLESLLARGRFAIVRNAVDNKTEIGAHCACKIFEATEDARREHLLLSRAQHENVAHLMAAYNNNGLMYLFVERLFEDVFARFTFIDYYTEEQIALTTRQIASGLHWLHFKGITHLSVSPHNVMFASKRSWIVRLVDFSDARLVEEKPVNPVSFDQNWAPPEFYLPDATVTVQSDIWGMGVILFCLLGGFHPFTSEYDNYEEIKENVLNVKCDPNLIPVQASQEALSFVTWALKKSALRRMRTDEALSHRFLASDPSMVRRRETIKYPSSKLRKTAYLTRKQVTNELSEKLKQASA</sequence>
<name>A0AAN5CWS8_9BILA</name>
<dbReference type="SUPFAM" id="SSF49265">
    <property type="entry name" value="Fibronectin type III"/>
    <property type="match status" value="1"/>
</dbReference>
<keyword evidence="3" id="KW-0393">Immunoglobulin domain</keyword>
<dbReference type="InterPro" id="IPR003599">
    <property type="entry name" value="Ig_sub"/>
</dbReference>
<feature type="domain" description="Protein kinase" evidence="5">
    <location>
        <begin position="1116"/>
        <end position="1367"/>
    </location>
</feature>
<dbReference type="SUPFAM" id="SSF48726">
    <property type="entry name" value="Immunoglobulin"/>
    <property type="match status" value="1"/>
</dbReference>
<feature type="compositionally biased region" description="Basic and acidic residues" evidence="4">
    <location>
        <begin position="373"/>
        <end position="386"/>
    </location>
</feature>
<evidence type="ECO:0000256" key="4">
    <source>
        <dbReference type="SAM" id="MobiDB-lite"/>
    </source>
</evidence>
<dbReference type="SMART" id="SM00060">
    <property type="entry name" value="FN3"/>
    <property type="match status" value="1"/>
</dbReference>
<gene>
    <name evidence="8" type="ORF">PMAYCL1PPCAC_21682</name>
</gene>
<evidence type="ECO:0008006" key="10">
    <source>
        <dbReference type="Google" id="ProtNLM"/>
    </source>
</evidence>
<dbReference type="Pfam" id="PF00069">
    <property type="entry name" value="Pkinase"/>
    <property type="match status" value="2"/>
</dbReference>
<evidence type="ECO:0000313" key="8">
    <source>
        <dbReference type="EMBL" id="GMR51487.1"/>
    </source>
</evidence>
<dbReference type="InterPro" id="IPR003598">
    <property type="entry name" value="Ig_sub2"/>
</dbReference>
<reference evidence="9" key="1">
    <citation type="submission" date="2022-10" db="EMBL/GenBank/DDBJ databases">
        <title>Genome assembly of Pristionchus species.</title>
        <authorList>
            <person name="Yoshida K."/>
            <person name="Sommer R.J."/>
        </authorList>
    </citation>
    <scope>NUCLEOTIDE SEQUENCE [LARGE SCALE GENOMIC DNA]</scope>
    <source>
        <strain evidence="9">RS5460</strain>
    </source>
</reference>
<evidence type="ECO:0000259" key="5">
    <source>
        <dbReference type="PROSITE" id="PS50011"/>
    </source>
</evidence>
<feature type="non-terminal residue" evidence="8">
    <location>
        <position position="1"/>
    </location>
</feature>
<dbReference type="PROSITE" id="PS50835">
    <property type="entry name" value="IG_LIKE"/>
    <property type="match status" value="1"/>
</dbReference>
<evidence type="ECO:0000256" key="1">
    <source>
        <dbReference type="ARBA" id="ARBA00006692"/>
    </source>
</evidence>
<dbReference type="PROSITE" id="PS50853">
    <property type="entry name" value="FN3"/>
    <property type="match status" value="1"/>
</dbReference>
<feature type="compositionally biased region" description="Low complexity" evidence="4">
    <location>
        <begin position="484"/>
        <end position="503"/>
    </location>
</feature>
<dbReference type="Gene3D" id="2.60.40.10">
    <property type="entry name" value="Immunoglobulins"/>
    <property type="match status" value="2"/>
</dbReference>
<dbReference type="SMART" id="SM00408">
    <property type="entry name" value="IGc2"/>
    <property type="match status" value="1"/>
</dbReference>
<feature type="region of interest" description="Disordered" evidence="4">
    <location>
        <begin position="660"/>
        <end position="714"/>
    </location>
</feature>
<keyword evidence="2" id="KW-0677">Repeat</keyword>
<dbReference type="GO" id="GO:0004672">
    <property type="term" value="F:protein kinase activity"/>
    <property type="evidence" value="ECO:0007669"/>
    <property type="project" value="InterPro"/>
</dbReference>
<comment type="caution">
    <text evidence="8">The sequence shown here is derived from an EMBL/GenBank/DDBJ whole genome shotgun (WGS) entry which is preliminary data.</text>
</comment>
<dbReference type="InterPro" id="IPR036179">
    <property type="entry name" value="Ig-like_dom_sf"/>
</dbReference>
<feature type="domain" description="Protein kinase" evidence="5">
    <location>
        <begin position="1"/>
        <end position="216"/>
    </location>
</feature>
<dbReference type="InterPro" id="IPR013098">
    <property type="entry name" value="Ig_I-set"/>
</dbReference>
<dbReference type="GO" id="GO:0005524">
    <property type="term" value="F:ATP binding"/>
    <property type="evidence" value="ECO:0007669"/>
    <property type="project" value="InterPro"/>
</dbReference>
<dbReference type="SMART" id="SM00409">
    <property type="entry name" value="IG"/>
    <property type="match status" value="1"/>
</dbReference>
<dbReference type="Pfam" id="PF00041">
    <property type="entry name" value="fn3"/>
    <property type="match status" value="1"/>
</dbReference>
<proteinExistence type="inferred from homology"/>
<dbReference type="PROSITE" id="PS50011">
    <property type="entry name" value="PROTEIN_KINASE_DOM"/>
    <property type="match status" value="2"/>
</dbReference>
<evidence type="ECO:0000256" key="2">
    <source>
        <dbReference type="ARBA" id="ARBA00022737"/>
    </source>
</evidence>
<keyword evidence="9" id="KW-1185">Reference proteome</keyword>
<evidence type="ECO:0000313" key="9">
    <source>
        <dbReference type="Proteomes" id="UP001328107"/>
    </source>
</evidence>
<dbReference type="Gene3D" id="3.30.200.20">
    <property type="entry name" value="Phosphorylase Kinase, domain 1"/>
    <property type="match status" value="1"/>
</dbReference>
<feature type="domain" description="Ig-like" evidence="6">
    <location>
        <begin position="855"/>
        <end position="945"/>
    </location>
</feature>
<feature type="region of interest" description="Disordered" evidence="4">
    <location>
        <begin position="458"/>
        <end position="563"/>
    </location>
</feature>
<dbReference type="InterPro" id="IPR007110">
    <property type="entry name" value="Ig-like_dom"/>
</dbReference>
<dbReference type="Gene3D" id="1.10.510.10">
    <property type="entry name" value="Transferase(Phosphotransferase) domain 1"/>
    <property type="match status" value="2"/>
</dbReference>
<feature type="domain" description="Fibronectin type-III" evidence="7">
    <location>
        <begin position="951"/>
        <end position="1049"/>
    </location>
</feature>
<accession>A0AAN5CWS8</accession>
<dbReference type="InterPro" id="IPR011009">
    <property type="entry name" value="Kinase-like_dom_sf"/>
</dbReference>
<dbReference type="EMBL" id="BTRK01000005">
    <property type="protein sequence ID" value="GMR51487.1"/>
    <property type="molecule type" value="Genomic_DNA"/>
</dbReference>
<feature type="compositionally biased region" description="Basic and acidic residues" evidence="4">
    <location>
        <begin position="679"/>
        <end position="714"/>
    </location>
</feature>
<evidence type="ECO:0000256" key="3">
    <source>
        <dbReference type="ARBA" id="ARBA00023319"/>
    </source>
</evidence>
<evidence type="ECO:0000259" key="6">
    <source>
        <dbReference type="PROSITE" id="PS50835"/>
    </source>
</evidence>
<dbReference type="InterPro" id="IPR000719">
    <property type="entry name" value="Prot_kinase_dom"/>
</dbReference>
<evidence type="ECO:0000259" key="7">
    <source>
        <dbReference type="PROSITE" id="PS50853"/>
    </source>
</evidence>
<feature type="region of interest" description="Disordered" evidence="4">
    <location>
        <begin position="373"/>
        <end position="400"/>
    </location>
</feature>